<name>A0A1G6CI83_9BACT</name>
<evidence type="ECO:0008006" key="3">
    <source>
        <dbReference type="Google" id="ProtNLM"/>
    </source>
</evidence>
<dbReference type="STRING" id="617002.SAMN05660653_01546"/>
<protein>
    <recommendedName>
        <fullName evidence="3">TRASH domain-containing protein</fullName>
    </recommendedName>
</protein>
<dbReference type="Proteomes" id="UP000198771">
    <property type="component" value="Unassembled WGS sequence"/>
</dbReference>
<reference evidence="1 2" key="1">
    <citation type="submission" date="2016-10" db="EMBL/GenBank/DDBJ databases">
        <authorList>
            <person name="de Groot N.N."/>
        </authorList>
    </citation>
    <scope>NUCLEOTIDE SEQUENCE [LARGE SCALE GENOMIC DNA]</scope>
    <source>
        <strain evidence="1 2">ASO4-2</strain>
    </source>
</reference>
<dbReference type="OrthoDB" id="3078737at2"/>
<dbReference type="AlphaFoldDB" id="A0A1G6CI83"/>
<dbReference type="RefSeq" id="WP_092119615.1">
    <property type="nucleotide sequence ID" value="NZ_FMXO01000008.1"/>
</dbReference>
<dbReference type="EMBL" id="FMXO01000008">
    <property type="protein sequence ID" value="SDB32590.1"/>
    <property type="molecule type" value="Genomic_DNA"/>
</dbReference>
<proteinExistence type="predicted"/>
<accession>A0A1G6CI83</accession>
<organism evidence="1 2">
    <name type="scientific">Desulfonatronum thiosulfatophilum</name>
    <dbReference type="NCBI Taxonomy" id="617002"/>
    <lineage>
        <taxon>Bacteria</taxon>
        <taxon>Pseudomonadati</taxon>
        <taxon>Thermodesulfobacteriota</taxon>
        <taxon>Desulfovibrionia</taxon>
        <taxon>Desulfovibrionales</taxon>
        <taxon>Desulfonatronaceae</taxon>
        <taxon>Desulfonatronum</taxon>
    </lineage>
</organism>
<gene>
    <name evidence="1" type="ORF">SAMN05660653_01546</name>
</gene>
<evidence type="ECO:0000313" key="1">
    <source>
        <dbReference type="EMBL" id="SDB32590.1"/>
    </source>
</evidence>
<evidence type="ECO:0000313" key="2">
    <source>
        <dbReference type="Proteomes" id="UP000198771"/>
    </source>
</evidence>
<keyword evidence="2" id="KW-1185">Reference proteome</keyword>
<sequence>MLKFLIFIAAIFILYKLLTGDLKKKKEVKDKEHENLAATGVMTKDPVCGTYVPVGSDIRIKEGDNVHCFCSYECRDSYLKKLEAK</sequence>